<evidence type="ECO:0000313" key="4">
    <source>
        <dbReference type="Proteomes" id="UP000265341"/>
    </source>
</evidence>
<comment type="similarity">
    <text evidence="1">Belongs to the PhzF family.</text>
</comment>
<dbReference type="EMBL" id="QWLA01000009">
    <property type="protein sequence ID" value="RIH88563.1"/>
    <property type="molecule type" value="Genomic_DNA"/>
</dbReference>
<accession>A0A399EXV4</accession>
<gene>
    <name evidence="3" type="primary">yddE_2</name>
    <name evidence="3" type="ORF">Mrose_00795</name>
</gene>
<reference evidence="3 4" key="1">
    <citation type="submission" date="2018-08" db="EMBL/GenBank/DDBJ databases">
        <title>Meiothermus roseus NBRC 110900 genome sequencing project.</title>
        <authorList>
            <person name="Da Costa M.S."/>
            <person name="Albuquerque L."/>
            <person name="Raposo P."/>
            <person name="Froufe H.J.C."/>
            <person name="Barroso C.S."/>
            <person name="Egas C."/>
        </authorList>
    </citation>
    <scope>NUCLEOTIDE SEQUENCE [LARGE SCALE GENOMIC DNA]</scope>
    <source>
        <strain evidence="3 4">NBRC 110900</strain>
    </source>
</reference>
<comment type="caution">
    <text evidence="3">The sequence shown here is derived from an EMBL/GenBank/DDBJ whole genome shotgun (WGS) entry which is preliminary data.</text>
</comment>
<dbReference type="PIRSF" id="PIRSF016184">
    <property type="entry name" value="PhzC_PhzF"/>
    <property type="match status" value="1"/>
</dbReference>
<dbReference type="Gene3D" id="3.10.310.10">
    <property type="entry name" value="Diaminopimelate Epimerase, Chain A, domain 1"/>
    <property type="match status" value="2"/>
</dbReference>
<dbReference type="RefSeq" id="WP_119276131.1">
    <property type="nucleotide sequence ID" value="NZ_QWLA01000009.1"/>
</dbReference>
<dbReference type="EC" id="5.1.-.-" evidence="3"/>
<name>A0A399EXV4_9DEIN</name>
<dbReference type="NCBIfam" id="TIGR00654">
    <property type="entry name" value="PhzF_family"/>
    <property type="match status" value="1"/>
</dbReference>
<dbReference type="AlphaFoldDB" id="A0A399EXV4"/>
<keyword evidence="2 3" id="KW-0413">Isomerase</keyword>
<dbReference type="OrthoDB" id="9788221at2"/>
<dbReference type="SUPFAM" id="SSF54506">
    <property type="entry name" value="Diaminopimelate epimerase-like"/>
    <property type="match status" value="1"/>
</dbReference>
<evidence type="ECO:0000313" key="3">
    <source>
        <dbReference type="EMBL" id="RIH88563.1"/>
    </source>
</evidence>
<keyword evidence="4" id="KW-1185">Reference proteome</keyword>
<dbReference type="Proteomes" id="UP000265341">
    <property type="component" value="Unassembled WGS sequence"/>
</dbReference>
<evidence type="ECO:0000256" key="1">
    <source>
        <dbReference type="ARBA" id="ARBA00008270"/>
    </source>
</evidence>
<dbReference type="PANTHER" id="PTHR13774:SF39">
    <property type="entry name" value="BIOSYNTHESIS PROTEIN, PUTATIVE-RELATED"/>
    <property type="match status" value="1"/>
</dbReference>
<dbReference type="GO" id="GO:0005737">
    <property type="term" value="C:cytoplasm"/>
    <property type="evidence" value="ECO:0007669"/>
    <property type="project" value="TreeGrafter"/>
</dbReference>
<protein>
    <submittedName>
        <fullName evidence="3">Putative isomerase YddE</fullName>
        <ecNumber evidence="3">5.1.-.-</ecNumber>
    </submittedName>
</protein>
<dbReference type="PANTHER" id="PTHR13774">
    <property type="entry name" value="PHENAZINE BIOSYNTHESIS PROTEIN"/>
    <property type="match status" value="1"/>
</dbReference>
<dbReference type="Pfam" id="PF02567">
    <property type="entry name" value="PhzC-PhzF"/>
    <property type="match status" value="1"/>
</dbReference>
<dbReference type="InterPro" id="IPR003719">
    <property type="entry name" value="Phenazine_PhzF-like"/>
</dbReference>
<proteinExistence type="inferred from homology"/>
<evidence type="ECO:0000256" key="2">
    <source>
        <dbReference type="ARBA" id="ARBA00023235"/>
    </source>
</evidence>
<organism evidence="3 4">
    <name type="scientific">Calidithermus roseus</name>
    <dbReference type="NCBI Taxonomy" id="1644118"/>
    <lineage>
        <taxon>Bacteria</taxon>
        <taxon>Thermotogati</taxon>
        <taxon>Deinococcota</taxon>
        <taxon>Deinococci</taxon>
        <taxon>Thermales</taxon>
        <taxon>Thermaceae</taxon>
        <taxon>Calidithermus</taxon>
    </lineage>
</organism>
<sequence length="301" mass="32708">MARSGLPYLLVDAFAETPGAGNRIALVLDARGMSAAQMRQVALRLDQPQVAFVTDWEGMSFEVRYYTPSGEVEFAGHAAVALALTLVREGRLPEGSKKLYLRAVSETLPVEIVYENGEPAKAVVRGPAPRFRDPPLWRQVQEFTEALGANERYLHRGLPYGVAFTGLWSLFLPFVAPGLLDDLEPDMERLSELCAALEVATVHTYAPLGPRSFYARDFAPLLGIPEDPVTGSANAALGALLARAGVVPRWEGEVKLTILQGHRLGVPGQVEVRVEYAPSGELQRVFFGGRAVLAESGILEI</sequence>
<dbReference type="GO" id="GO:0016853">
    <property type="term" value="F:isomerase activity"/>
    <property type="evidence" value="ECO:0007669"/>
    <property type="project" value="UniProtKB-KW"/>
</dbReference>